<keyword evidence="1" id="KW-0812">Transmembrane</keyword>
<dbReference type="EMBL" id="CP042652">
    <property type="protein sequence ID" value="QKE30010.1"/>
    <property type="molecule type" value="Genomic_DNA"/>
</dbReference>
<evidence type="ECO:0000313" key="4">
    <source>
        <dbReference type="Proteomes" id="UP000503483"/>
    </source>
</evidence>
<sequence>MNLKKITSLTMLLAMFTMTFTGIILFITPPGRVANWANWELFGISKELYGQIHSSFMVLFIIATILHVYYNWKPLISYMKNEARQFILFTKDMIIASILFLIFLFGTIYQVSPFSNFLNFGDDIKNSWEKEYGTSPYSHAELSSLKSFTKKLNYDLERSKNILTSNNIAFEDEQSLSQIAKTNSISPKFIYDILRKNFEKGEQKTVPLSGLGKKSIKEVAMTLEISSDEFISKLKSLGLDAKEDDKFKDIAESKDLSPSDILEKLGFKKAD</sequence>
<dbReference type="AlphaFoldDB" id="A0A6M8EH50"/>
<gene>
    <name evidence="3" type="ORF">AACT_2958</name>
</gene>
<dbReference type="Gene3D" id="1.20.950.20">
    <property type="entry name" value="Transmembrane di-heme cytochromes, Chain C"/>
    <property type="match status" value="1"/>
</dbReference>
<organism evidence="3 4">
    <name type="scientific">Arcobacter acticola</name>
    <dbReference type="NCBI Taxonomy" id="1849015"/>
    <lineage>
        <taxon>Bacteria</taxon>
        <taxon>Pseudomonadati</taxon>
        <taxon>Campylobacterota</taxon>
        <taxon>Epsilonproteobacteria</taxon>
        <taxon>Campylobacterales</taxon>
        <taxon>Arcobacteraceae</taxon>
        <taxon>Arcobacter</taxon>
    </lineage>
</organism>
<dbReference type="KEGG" id="paco:AACT_2958"/>
<keyword evidence="1" id="KW-0472">Membrane</keyword>
<keyword evidence="1" id="KW-1133">Transmembrane helix</keyword>
<accession>A0A6M8EH50</accession>
<dbReference type="Pfam" id="PF14358">
    <property type="entry name" value="DUF4405"/>
    <property type="match status" value="1"/>
</dbReference>
<proteinExistence type="predicted"/>
<reference evidence="3 4" key="1">
    <citation type="submission" date="2019-08" db="EMBL/GenBank/DDBJ databases">
        <title>Complete genome sequence of Arcobacter acticola.</title>
        <authorList>
            <person name="Miller W."/>
        </authorList>
    </citation>
    <scope>NUCLEOTIDE SEQUENCE [LARGE SCALE GENOMIC DNA]</scope>
    <source>
        <strain evidence="3 4">KCTC 52212</strain>
    </source>
</reference>
<evidence type="ECO:0000256" key="1">
    <source>
        <dbReference type="SAM" id="Phobius"/>
    </source>
</evidence>
<evidence type="ECO:0000313" key="3">
    <source>
        <dbReference type="EMBL" id="QKE30010.1"/>
    </source>
</evidence>
<feature type="transmembrane region" description="Helical" evidence="1">
    <location>
        <begin position="48"/>
        <end position="72"/>
    </location>
</feature>
<feature type="transmembrane region" description="Helical" evidence="1">
    <location>
        <begin position="93"/>
        <end position="111"/>
    </location>
</feature>
<dbReference type="Proteomes" id="UP000503483">
    <property type="component" value="Chromosome"/>
</dbReference>
<dbReference type="InterPro" id="IPR025517">
    <property type="entry name" value="DUF4405"/>
</dbReference>
<name>A0A6M8EH50_9BACT</name>
<evidence type="ECO:0000259" key="2">
    <source>
        <dbReference type="Pfam" id="PF14358"/>
    </source>
</evidence>
<feature type="transmembrane region" description="Helical" evidence="1">
    <location>
        <begin position="9"/>
        <end position="28"/>
    </location>
</feature>
<dbReference type="RefSeq" id="WP_172128283.1">
    <property type="nucleotide sequence ID" value="NZ_CP042652.1"/>
</dbReference>
<protein>
    <submittedName>
        <fullName evidence="3">DUF4405 domain-containing membrane protein</fullName>
    </submittedName>
</protein>
<keyword evidence="4" id="KW-1185">Reference proteome</keyword>
<feature type="domain" description="Flavinylation-associated cytochrome" evidence="2">
    <location>
        <begin position="6"/>
        <end position="72"/>
    </location>
</feature>